<evidence type="ECO:0000313" key="4">
    <source>
        <dbReference type="Proteomes" id="UP001149165"/>
    </source>
</evidence>
<dbReference type="InterPro" id="IPR027450">
    <property type="entry name" value="AlkB-like"/>
</dbReference>
<dbReference type="Pfam" id="PF13532">
    <property type="entry name" value="2OG-FeII_Oxy_2"/>
    <property type="match status" value="1"/>
</dbReference>
<evidence type="ECO:0000313" key="3">
    <source>
        <dbReference type="EMBL" id="KAJ5114015.1"/>
    </source>
</evidence>
<dbReference type="Gene3D" id="2.60.120.590">
    <property type="entry name" value="Alpha-ketoglutarate-dependent dioxygenase AlkB-like"/>
    <property type="match status" value="1"/>
</dbReference>
<comment type="caution">
    <text evidence="3">The sequence shown here is derived from an EMBL/GenBank/DDBJ whole genome shotgun (WGS) entry which is preliminary data.</text>
</comment>
<dbReference type="PANTHER" id="PTHR31573">
    <property type="entry name" value="ALPHA-KETOGLUTARATE-DEPENDENT DIOXYGENASE ALKB HOMOLOG 2"/>
    <property type="match status" value="1"/>
</dbReference>
<proteinExistence type="predicted"/>
<name>A0A9W9KPZ3_9EURO</name>
<dbReference type="AlphaFoldDB" id="A0A9W9KPZ3"/>
<reference evidence="3" key="2">
    <citation type="journal article" date="2023" name="IMA Fungus">
        <title>Comparative genomic study of the Penicillium genus elucidates a diverse pangenome and 15 lateral gene transfer events.</title>
        <authorList>
            <person name="Petersen C."/>
            <person name="Sorensen T."/>
            <person name="Nielsen M.R."/>
            <person name="Sondergaard T.E."/>
            <person name="Sorensen J.L."/>
            <person name="Fitzpatrick D.A."/>
            <person name="Frisvad J.C."/>
            <person name="Nielsen K.L."/>
        </authorList>
    </citation>
    <scope>NUCLEOTIDE SEQUENCE</scope>
    <source>
        <strain evidence="3">IBT 30069</strain>
    </source>
</reference>
<dbReference type="GO" id="GO:0008198">
    <property type="term" value="F:ferrous iron binding"/>
    <property type="evidence" value="ECO:0007669"/>
    <property type="project" value="TreeGrafter"/>
</dbReference>
<accession>A0A9W9KPZ3</accession>
<dbReference type="OrthoDB" id="2163491at2759"/>
<dbReference type="GO" id="GO:0035516">
    <property type="term" value="F:broad specificity oxidative DNA demethylase activity"/>
    <property type="evidence" value="ECO:0007669"/>
    <property type="project" value="TreeGrafter"/>
</dbReference>
<dbReference type="InterPro" id="IPR032852">
    <property type="entry name" value="ALKBH2"/>
</dbReference>
<dbReference type="Proteomes" id="UP001149165">
    <property type="component" value="Unassembled WGS sequence"/>
</dbReference>
<keyword evidence="4" id="KW-1185">Reference proteome</keyword>
<dbReference type="GO" id="GO:0051747">
    <property type="term" value="F:cytosine C-5 DNA demethylase activity"/>
    <property type="evidence" value="ECO:0007669"/>
    <property type="project" value="TreeGrafter"/>
</dbReference>
<feature type="region of interest" description="Disordered" evidence="1">
    <location>
        <begin position="1"/>
        <end position="23"/>
    </location>
</feature>
<organism evidence="3 4">
    <name type="scientific">Penicillium angulare</name>
    <dbReference type="NCBI Taxonomy" id="116970"/>
    <lineage>
        <taxon>Eukaryota</taxon>
        <taxon>Fungi</taxon>
        <taxon>Dikarya</taxon>
        <taxon>Ascomycota</taxon>
        <taxon>Pezizomycotina</taxon>
        <taxon>Eurotiomycetes</taxon>
        <taxon>Eurotiomycetidae</taxon>
        <taxon>Eurotiales</taxon>
        <taxon>Aspergillaceae</taxon>
        <taxon>Penicillium</taxon>
    </lineage>
</organism>
<sequence>MYIDPKVLKRRRSSSISDYDDQAEKKRKLEEEAQIECAGEPPAWAQNRPELCETIQWFTTWRGTFRTSSKFGITGVLIDGNTSCKYLDEEVIILGLSGGFSQDDEGNWTLKEDQTQRSSKSLRAMMVNYRTHSPVGVVIGDRNTVLKQRMPHRFNVMDFYIVTDMWHEKIGKFAGACARLQKLDLAKKSWWAEKGSPDPPIEPDFEMRPAAMRCGTCDVINRRIFKNGWICCNHECAEFWKLDGAEIENPEALKYDYNFMAYRVRWNLAEHLSLAQYPLIPPVPELTPENHRQLQYGNRANKGMVCPLCRKCVPRTHFMGWKCDVPQLVGREIPENDRGCPWTFMLQPSPMPFGTRLKKELEIYYNNPRHSYKFQFPDREDLTNSLPYRKFMFDLPGGGTVTQFLSNGEINAKMHGPDYLYHSLQAIDMGLRRHRLERHIVVGTSTNNFLQNFGVPYKFCVPNVSKPFSEAPPAILHAYGRLDWAFRQVTESSPASYKKPNEVLLIGYLEDQELKYHDDGNGSLGPTIATLCLGSSASMFIHMKHKYYYGISKLGIPADDDPVLEGCQNYAIRKELKEKYLAGEINFDQYYEERKRILKYRSTEPPNIFKLELFHGHIAVMNGANIQKYYEHRVASIKGLRFAVTARHVLPHPDLFEETMRMGDCELGPEYIYDGQ</sequence>
<dbReference type="SUPFAM" id="SSF51197">
    <property type="entry name" value="Clavaminate synthase-like"/>
    <property type="match status" value="1"/>
</dbReference>
<dbReference type="InterPro" id="IPR037151">
    <property type="entry name" value="AlkB-like_sf"/>
</dbReference>
<reference evidence="3" key="1">
    <citation type="submission" date="2022-11" db="EMBL/GenBank/DDBJ databases">
        <authorList>
            <person name="Petersen C."/>
        </authorList>
    </citation>
    <scope>NUCLEOTIDE SEQUENCE</scope>
    <source>
        <strain evidence="3">IBT 30069</strain>
    </source>
</reference>
<evidence type="ECO:0000256" key="1">
    <source>
        <dbReference type="SAM" id="MobiDB-lite"/>
    </source>
</evidence>
<evidence type="ECO:0000259" key="2">
    <source>
        <dbReference type="Pfam" id="PF13532"/>
    </source>
</evidence>
<dbReference type="PANTHER" id="PTHR31573:SF4">
    <property type="entry name" value="FE2OG DIOXYGENASE DOMAIN-CONTAINING PROTEIN"/>
    <property type="match status" value="1"/>
</dbReference>
<dbReference type="GO" id="GO:0006307">
    <property type="term" value="P:DNA alkylation repair"/>
    <property type="evidence" value="ECO:0007669"/>
    <property type="project" value="TreeGrafter"/>
</dbReference>
<protein>
    <recommendedName>
        <fullName evidence="2">Alpha-ketoglutarate-dependent dioxygenase AlkB-like domain-containing protein</fullName>
    </recommendedName>
</protein>
<dbReference type="EMBL" id="JAPQKH010000002">
    <property type="protein sequence ID" value="KAJ5114015.1"/>
    <property type="molecule type" value="Genomic_DNA"/>
</dbReference>
<feature type="domain" description="Alpha-ketoglutarate-dependent dioxygenase AlkB-like" evidence="2">
    <location>
        <begin position="402"/>
        <end position="638"/>
    </location>
</feature>
<gene>
    <name evidence="3" type="ORF">N7456_002549</name>
</gene>